<sequence>MDNLESLMNLHVSGLWENEHANSTQKIPGWILTQGLAVR</sequence>
<dbReference type="EMBL" id="GBXM01098019">
    <property type="protein sequence ID" value="JAH10558.1"/>
    <property type="molecule type" value="Transcribed_RNA"/>
</dbReference>
<accession>A0A0E9Q358</accession>
<name>A0A0E9Q358_ANGAN</name>
<reference evidence="1" key="2">
    <citation type="journal article" date="2015" name="Fish Shellfish Immunol.">
        <title>Early steps in the European eel (Anguilla anguilla)-Vibrio vulnificus interaction in the gills: Role of the RtxA13 toxin.</title>
        <authorList>
            <person name="Callol A."/>
            <person name="Pajuelo D."/>
            <person name="Ebbesson L."/>
            <person name="Teles M."/>
            <person name="MacKenzie S."/>
            <person name="Amaro C."/>
        </authorList>
    </citation>
    <scope>NUCLEOTIDE SEQUENCE</scope>
</reference>
<evidence type="ECO:0000313" key="1">
    <source>
        <dbReference type="EMBL" id="JAH10558.1"/>
    </source>
</evidence>
<organism evidence="1">
    <name type="scientific">Anguilla anguilla</name>
    <name type="common">European freshwater eel</name>
    <name type="synonym">Muraena anguilla</name>
    <dbReference type="NCBI Taxonomy" id="7936"/>
    <lineage>
        <taxon>Eukaryota</taxon>
        <taxon>Metazoa</taxon>
        <taxon>Chordata</taxon>
        <taxon>Craniata</taxon>
        <taxon>Vertebrata</taxon>
        <taxon>Euteleostomi</taxon>
        <taxon>Actinopterygii</taxon>
        <taxon>Neopterygii</taxon>
        <taxon>Teleostei</taxon>
        <taxon>Anguilliformes</taxon>
        <taxon>Anguillidae</taxon>
        <taxon>Anguilla</taxon>
    </lineage>
</organism>
<dbReference type="AlphaFoldDB" id="A0A0E9Q358"/>
<protein>
    <submittedName>
        <fullName evidence="1">Uncharacterized protein</fullName>
    </submittedName>
</protein>
<dbReference type="EMBL" id="GBXM01097604">
    <property type="protein sequence ID" value="JAH10973.1"/>
    <property type="molecule type" value="Transcribed_RNA"/>
</dbReference>
<proteinExistence type="predicted"/>
<reference evidence="1" key="1">
    <citation type="submission" date="2014-11" db="EMBL/GenBank/DDBJ databases">
        <authorList>
            <person name="Amaro Gonzalez C."/>
        </authorList>
    </citation>
    <scope>NUCLEOTIDE SEQUENCE</scope>
</reference>